<dbReference type="GO" id="GO:0005506">
    <property type="term" value="F:iron ion binding"/>
    <property type="evidence" value="ECO:0007669"/>
    <property type="project" value="UniProtKB-UniRule"/>
</dbReference>
<evidence type="ECO:0000256" key="7">
    <source>
        <dbReference type="HAMAP-Rule" id="MF_00657"/>
    </source>
</evidence>
<evidence type="ECO:0000256" key="5">
    <source>
        <dbReference type="ARBA" id="ARBA00023002"/>
    </source>
</evidence>
<dbReference type="GO" id="GO:0031418">
    <property type="term" value="F:L-ascorbic acid binding"/>
    <property type="evidence" value="ECO:0007669"/>
    <property type="project" value="UniProtKB-KW"/>
</dbReference>
<keyword evidence="5 7" id="KW-0560">Oxidoreductase</keyword>
<dbReference type="Gene3D" id="4.10.860.20">
    <property type="entry name" value="Rabenosyn, Rab binding domain"/>
    <property type="match status" value="1"/>
</dbReference>
<evidence type="ECO:0000256" key="6">
    <source>
        <dbReference type="ARBA" id="ARBA00023004"/>
    </source>
</evidence>
<keyword evidence="6 7" id="KW-0408">Iron</keyword>
<dbReference type="Pfam" id="PF13640">
    <property type="entry name" value="2OG-FeII_Oxy_3"/>
    <property type="match status" value="1"/>
</dbReference>
<sequence length="225" mass="25213">MMLHIPEVLTPEEVHCLLHTLAETPWVDGRVSTGEQGAKVKNNRQLDMQSAGYKKAQAVVGAALQRNPLFFAAALPARLSNPLFNSYRNAQFYGFHVDGAMRQNDASGWMRTDLSATLFLVDPGGYEGGELVVNDSYGQHSVKLPAGDMILYPASSLHCVTPVTKGHRVASFLWVQSMVRDDRKRTQLFELDQNIQKLRTAFGEQDEILSLLNLYHNLLREWAEV</sequence>
<feature type="domain" description="Fe2OG dioxygenase" evidence="8">
    <location>
        <begin position="78"/>
        <end position="177"/>
    </location>
</feature>
<dbReference type="GO" id="GO:0006974">
    <property type="term" value="P:DNA damage response"/>
    <property type="evidence" value="ECO:0007669"/>
    <property type="project" value="TreeGrafter"/>
</dbReference>
<keyword evidence="3 7" id="KW-0847">Vitamin C</keyword>
<dbReference type="GeneID" id="75028368"/>
<keyword evidence="10" id="KW-1185">Reference proteome</keyword>
<evidence type="ECO:0000313" key="9">
    <source>
        <dbReference type="EMBL" id="SNW03302.1"/>
    </source>
</evidence>
<dbReference type="OrthoDB" id="9812472at2"/>
<keyword evidence="2 7" id="KW-0479">Metal-binding</keyword>
<dbReference type="InterPro" id="IPR044862">
    <property type="entry name" value="Pro_4_hyd_alph_FE2OG_OXY"/>
</dbReference>
<dbReference type="PANTHER" id="PTHR41536">
    <property type="entry name" value="PKHD-TYPE HYDROXYLASE YBIX"/>
    <property type="match status" value="1"/>
</dbReference>
<dbReference type="InterPro" id="IPR041097">
    <property type="entry name" value="PKHD_C"/>
</dbReference>
<feature type="binding site" evidence="7">
    <location>
        <position position="98"/>
    </location>
    <ligand>
        <name>Fe cation</name>
        <dbReference type="ChEBI" id="CHEBI:24875"/>
    </ligand>
</feature>
<evidence type="ECO:0000256" key="4">
    <source>
        <dbReference type="ARBA" id="ARBA00022964"/>
    </source>
</evidence>
<dbReference type="GO" id="GO:0006879">
    <property type="term" value="P:intracellular iron ion homeostasis"/>
    <property type="evidence" value="ECO:0007669"/>
    <property type="project" value="TreeGrafter"/>
</dbReference>
<dbReference type="SMART" id="SM00702">
    <property type="entry name" value="P4Hc"/>
    <property type="match status" value="1"/>
</dbReference>
<organism evidence="9 10">
    <name type="scientific">Serratia ficaria</name>
    <dbReference type="NCBI Taxonomy" id="61651"/>
    <lineage>
        <taxon>Bacteria</taxon>
        <taxon>Pseudomonadati</taxon>
        <taxon>Pseudomonadota</taxon>
        <taxon>Gammaproteobacteria</taxon>
        <taxon>Enterobacterales</taxon>
        <taxon>Yersiniaceae</taxon>
        <taxon>Serratia</taxon>
    </lineage>
</organism>
<dbReference type="EMBL" id="LT906479">
    <property type="protein sequence ID" value="SNW03302.1"/>
    <property type="molecule type" value="Genomic_DNA"/>
</dbReference>
<dbReference type="PROSITE" id="PS51471">
    <property type="entry name" value="FE2OG_OXY"/>
    <property type="match status" value="1"/>
</dbReference>
<evidence type="ECO:0000259" key="8">
    <source>
        <dbReference type="PROSITE" id="PS51471"/>
    </source>
</evidence>
<dbReference type="NCBIfam" id="NF003974">
    <property type="entry name" value="PRK05467.1-3"/>
    <property type="match status" value="1"/>
</dbReference>
<evidence type="ECO:0000313" key="10">
    <source>
        <dbReference type="Proteomes" id="UP000215134"/>
    </source>
</evidence>
<dbReference type="Pfam" id="PF18331">
    <property type="entry name" value="PKHD_C"/>
    <property type="match status" value="1"/>
</dbReference>
<dbReference type="PANTHER" id="PTHR41536:SF1">
    <property type="entry name" value="PKHD-TYPE HYDROXYLASE YBIX"/>
    <property type="match status" value="1"/>
</dbReference>
<dbReference type="Proteomes" id="UP000215134">
    <property type="component" value="Chromosome 1"/>
</dbReference>
<reference evidence="9 10" key="1">
    <citation type="submission" date="2017-06" db="EMBL/GenBank/DDBJ databases">
        <authorList>
            <consortium name="Pathogen Informatics"/>
        </authorList>
    </citation>
    <scope>NUCLEOTIDE SEQUENCE [LARGE SCALE GENOMIC DNA]</scope>
    <source>
        <strain evidence="9 10">NCTC12148</strain>
    </source>
</reference>
<feature type="binding site" evidence="7">
    <location>
        <position position="158"/>
    </location>
    <ligand>
        <name>Fe cation</name>
        <dbReference type="ChEBI" id="CHEBI:24875"/>
    </ligand>
</feature>
<comment type="cofactor">
    <cofactor evidence="7">
        <name>Fe(2+)</name>
        <dbReference type="ChEBI" id="CHEBI:29033"/>
    </cofactor>
    <text evidence="7">Binds 1 Fe(2+) ion per subunit.</text>
</comment>
<dbReference type="STRING" id="1411141.GCA_001590885_02572"/>
<dbReference type="Gene3D" id="2.60.120.620">
    <property type="entry name" value="q2cbj1_9rhob like domain"/>
    <property type="match status" value="1"/>
</dbReference>
<name>A0A240C6R2_SERFI</name>
<dbReference type="InterPro" id="IPR005123">
    <property type="entry name" value="Oxoglu/Fe-dep_dioxygenase_dom"/>
</dbReference>
<dbReference type="NCBIfam" id="NF003975">
    <property type="entry name" value="PRK05467.1-4"/>
    <property type="match status" value="1"/>
</dbReference>
<dbReference type="RefSeq" id="WP_061797501.1">
    <property type="nucleotide sequence ID" value="NZ_CABITV010000004.1"/>
</dbReference>
<accession>A0A240C6R2</accession>
<feature type="binding site" evidence="7">
    <location>
        <position position="96"/>
    </location>
    <ligand>
        <name>Fe cation</name>
        <dbReference type="ChEBI" id="CHEBI:24875"/>
    </ligand>
</feature>
<keyword evidence="4 7" id="KW-0223">Dioxygenase</keyword>
<protein>
    <submittedName>
        <fullName evidence="9">PKHD-type hydroxylase Sbal_3634</fullName>
        <ecNumber evidence="9">1.14.11.-</ecNumber>
    </submittedName>
</protein>
<feature type="binding site" evidence="7">
    <location>
        <position position="168"/>
    </location>
    <ligand>
        <name>2-oxoglutarate</name>
        <dbReference type="ChEBI" id="CHEBI:16810"/>
    </ligand>
</feature>
<proteinExistence type="inferred from homology"/>
<dbReference type="GO" id="GO:0016706">
    <property type="term" value="F:2-oxoglutarate-dependent dioxygenase activity"/>
    <property type="evidence" value="ECO:0007669"/>
    <property type="project" value="UniProtKB-UniRule"/>
</dbReference>
<dbReference type="AlphaFoldDB" id="A0A240C6R2"/>
<evidence type="ECO:0000256" key="1">
    <source>
        <dbReference type="ARBA" id="ARBA00001961"/>
    </source>
</evidence>
<comment type="cofactor">
    <cofactor evidence="1 7">
        <name>L-ascorbate</name>
        <dbReference type="ChEBI" id="CHEBI:38290"/>
    </cofactor>
</comment>
<gene>
    <name evidence="9" type="ORF">SAMEA4384070_03227</name>
</gene>
<dbReference type="InterPro" id="IPR023550">
    <property type="entry name" value="PKHD_hydroxylase"/>
</dbReference>
<evidence type="ECO:0000256" key="2">
    <source>
        <dbReference type="ARBA" id="ARBA00022723"/>
    </source>
</evidence>
<dbReference type="HAMAP" id="MF_00657">
    <property type="entry name" value="Hydroxyl_YbiX"/>
    <property type="match status" value="1"/>
</dbReference>
<dbReference type="KEGG" id="sfj:SAMEA4384070_3227"/>
<dbReference type="InterPro" id="IPR006620">
    <property type="entry name" value="Pro_4_hyd_alph"/>
</dbReference>
<dbReference type="EC" id="1.14.11.-" evidence="9"/>
<evidence type="ECO:0000256" key="3">
    <source>
        <dbReference type="ARBA" id="ARBA00022896"/>
    </source>
</evidence>